<organism evidence="2 3">
    <name type="scientific">Candidatus Synechococcus spongiarum</name>
    <dbReference type="NCBI Taxonomy" id="431041"/>
    <lineage>
        <taxon>Bacteria</taxon>
        <taxon>Bacillati</taxon>
        <taxon>Cyanobacteriota</taxon>
        <taxon>Cyanophyceae</taxon>
        <taxon>Synechococcales</taxon>
        <taxon>Synechococcaceae</taxon>
        <taxon>Synechococcus</taxon>
    </lineage>
</organism>
<sequence length="21" mass="2317">LRPRLSTYPALEVGITQEGES</sequence>
<proteinExistence type="predicted"/>
<evidence type="ECO:0000313" key="3">
    <source>
        <dbReference type="Proteomes" id="UP000182631"/>
    </source>
</evidence>
<protein>
    <submittedName>
        <fullName evidence="2">Uncharacterized protein</fullName>
    </submittedName>
</protein>
<gene>
    <name evidence="2" type="ORF">FLM9_1657</name>
</gene>
<evidence type="ECO:0000256" key="1">
    <source>
        <dbReference type="SAM" id="MobiDB-lite"/>
    </source>
</evidence>
<keyword evidence="3" id="KW-1185">Reference proteome</keyword>
<feature type="region of interest" description="Disordered" evidence="1">
    <location>
        <begin position="1"/>
        <end position="21"/>
    </location>
</feature>
<name>A0A171DI28_9SYNE</name>
<dbReference type="Proteomes" id="UP000182631">
    <property type="component" value="Unassembled WGS sequence"/>
</dbReference>
<dbReference type="EMBL" id="FITM01000178">
    <property type="protein sequence ID" value="SAY39494.1"/>
    <property type="molecule type" value="Genomic_DNA"/>
</dbReference>
<reference evidence="3" key="1">
    <citation type="submission" date="2016-02" db="EMBL/GenBank/DDBJ databases">
        <authorList>
            <person name="liu f."/>
        </authorList>
    </citation>
    <scope>NUCLEOTIDE SEQUENCE [LARGE SCALE GENOMIC DNA]</scope>
</reference>
<evidence type="ECO:0000313" key="2">
    <source>
        <dbReference type="EMBL" id="SAY39494.1"/>
    </source>
</evidence>
<dbReference type="AlphaFoldDB" id="A0A171DI28"/>
<accession>A0A171DI28</accession>
<feature type="non-terminal residue" evidence="2">
    <location>
        <position position="1"/>
    </location>
</feature>